<evidence type="ECO:0000313" key="6">
    <source>
        <dbReference type="Proteomes" id="UP001141650"/>
    </source>
</evidence>
<dbReference type="GO" id="GO:0016787">
    <property type="term" value="F:hydrolase activity"/>
    <property type="evidence" value="ECO:0007669"/>
    <property type="project" value="UniProtKB-KW"/>
</dbReference>
<reference evidence="4 5" key="1">
    <citation type="submission" date="2017-02" db="EMBL/GenBank/DDBJ databases">
        <title>The new phylogeny of genus Mycobacterium.</title>
        <authorList>
            <person name="Tortoli E."/>
            <person name="Trovato A."/>
            <person name="Cirillo D.M."/>
        </authorList>
    </citation>
    <scope>NUCLEOTIDE SEQUENCE [LARGE SCALE GENOMIC DNA]</scope>
    <source>
        <strain evidence="4 5">DSM 45230</strain>
    </source>
</reference>
<dbReference type="Gene3D" id="3.40.50.1820">
    <property type="entry name" value="alpha/beta hydrolase"/>
    <property type="match status" value="1"/>
</dbReference>
<dbReference type="Proteomes" id="UP000192319">
    <property type="component" value="Unassembled WGS sequence"/>
</dbReference>
<dbReference type="InterPro" id="IPR013228">
    <property type="entry name" value="PE-PPE_C"/>
</dbReference>
<dbReference type="Proteomes" id="UP001141650">
    <property type="component" value="Unassembled WGS sequence"/>
</dbReference>
<feature type="domain" description="PE-PPE" evidence="2">
    <location>
        <begin position="59"/>
        <end position="146"/>
    </location>
</feature>
<proteinExistence type="predicted"/>
<evidence type="ECO:0000313" key="3">
    <source>
        <dbReference type="EMBL" id="MCV7377145.1"/>
    </source>
</evidence>
<evidence type="ECO:0000259" key="2">
    <source>
        <dbReference type="Pfam" id="PF08237"/>
    </source>
</evidence>
<dbReference type="Pfam" id="PF08237">
    <property type="entry name" value="PE-PPE"/>
    <property type="match status" value="1"/>
</dbReference>
<gene>
    <name evidence="4" type="ORF">BST11_26460</name>
    <name evidence="3" type="ORF">H7K38_00530</name>
</gene>
<dbReference type="EMBL" id="MVHD01000102">
    <property type="protein sequence ID" value="OQZ87743.1"/>
    <property type="molecule type" value="Genomic_DNA"/>
</dbReference>
<dbReference type="SUPFAM" id="SSF53474">
    <property type="entry name" value="alpha/beta-Hydrolases"/>
    <property type="match status" value="1"/>
</dbReference>
<protein>
    <submittedName>
        <fullName evidence="3">PE-PPE domain-containing protein</fullName>
    </submittedName>
</protein>
<organism evidence="3 6">
    <name type="scientific">Mycobacterium alsense</name>
    <dbReference type="NCBI Taxonomy" id="324058"/>
    <lineage>
        <taxon>Bacteria</taxon>
        <taxon>Bacillati</taxon>
        <taxon>Actinomycetota</taxon>
        <taxon>Actinomycetes</taxon>
        <taxon>Mycobacteriales</taxon>
        <taxon>Mycobacteriaceae</taxon>
        <taxon>Mycobacterium</taxon>
    </lineage>
</organism>
<dbReference type="EMBL" id="JACKVH010000003">
    <property type="protein sequence ID" value="MCV7377145.1"/>
    <property type="molecule type" value="Genomic_DNA"/>
</dbReference>
<accession>A0AA41XL41</accession>
<keyword evidence="5" id="KW-1185">Reference proteome</keyword>
<keyword evidence="1" id="KW-0378">Hydrolase</keyword>
<reference evidence="3" key="3">
    <citation type="journal article" date="2022" name="BMC Genomics">
        <title>Comparative genome analysis of mycobacteria focusing on tRNA and non-coding RNA.</title>
        <authorList>
            <person name="Behra P.R.K."/>
            <person name="Pettersson B.M.F."/>
            <person name="Ramesh M."/>
            <person name="Das S."/>
            <person name="Dasgupta S."/>
            <person name="Kirsebom L.A."/>
        </authorList>
    </citation>
    <scope>NUCLEOTIDE SEQUENCE</scope>
    <source>
        <strain evidence="3">CCUG 55640</strain>
    </source>
</reference>
<name>A0AA41XL41_9MYCO</name>
<dbReference type="RefSeq" id="WP_083141130.1">
    <property type="nucleotide sequence ID" value="NZ_JACKVH010000003.1"/>
</dbReference>
<dbReference type="InterPro" id="IPR029058">
    <property type="entry name" value="AB_hydrolase_fold"/>
</dbReference>
<evidence type="ECO:0000313" key="4">
    <source>
        <dbReference type="EMBL" id="OQZ87743.1"/>
    </source>
</evidence>
<dbReference type="SMART" id="SM01110">
    <property type="entry name" value="Cutinase"/>
    <property type="match status" value="1"/>
</dbReference>
<sequence length="336" mass="34362">MTVGWGDLAAHISGVYNFKHAVLTVGGTWEPAPGTQYPSNTVNGLAQFVNDSLIYEVPVPYPASFGPIGGPITAPSYQQSVAAGETWITGWLGMNPTQTFILGGYSQGAEVVSRIAIRLMGGDLAPYLPNFVGGYTFGNPCRGAGFHAPTIADPGGRGISSINMTALPTVAGQVVWADYVHSPANGDAGLDMYASVPTNQAGQDMTDAYTSATNLQFNDLGALSQDIVNTLVAAVQDLSGVPQVVGGLTGLMGNPAEVITLLQGALTGSQPIGVQAAIQAAIAGLQFLAAPGGPTAPHISYLGEIAGYSNLVADAVGWLNHIATLTPARAVTPAQV</sequence>
<reference evidence="3" key="2">
    <citation type="submission" date="2020-07" db="EMBL/GenBank/DDBJ databases">
        <authorList>
            <person name="Pettersson B.M.F."/>
            <person name="Behra P.R.K."/>
            <person name="Ramesh M."/>
            <person name="Das S."/>
            <person name="Dasgupta S."/>
            <person name="Kirsebom L.A."/>
        </authorList>
    </citation>
    <scope>NUCLEOTIDE SEQUENCE</scope>
    <source>
        <strain evidence="3">CCUG 55640</strain>
    </source>
</reference>
<comment type="caution">
    <text evidence="3">The sequence shown here is derived from an EMBL/GenBank/DDBJ whole genome shotgun (WGS) entry which is preliminary data.</text>
</comment>
<dbReference type="AlphaFoldDB" id="A0AA41XL41"/>
<evidence type="ECO:0000256" key="1">
    <source>
        <dbReference type="ARBA" id="ARBA00022801"/>
    </source>
</evidence>
<evidence type="ECO:0000313" key="5">
    <source>
        <dbReference type="Proteomes" id="UP000192319"/>
    </source>
</evidence>
<dbReference type="InterPro" id="IPR000675">
    <property type="entry name" value="Cutinase/axe"/>
</dbReference>